<gene>
    <name evidence="1" type="ORF">YZ36_06680</name>
</gene>
<dbReference type="GO" id="GO:0015920">
    <property type="term" value="P:lipopolysaccharide transport"/>
    <property type="evidence" value="ECO:0007669"/>
    <property type="project" value="InterPro"/>
</dbReference>
<accession>A0A7U8A8F9</accession>
<reference evidence="1 2" key="1">
    <citation type="submission" date="2018-05" db="EMBL/GenBank/DDBJ databases">
        <authorList>
            <consortium name="PulseNet: The National Subtyping Network for Foodborne Disease Surveillance"/>
            <person name="Tarr C.L."/>
            <person name="Trees E."/>
            <person name="Katz L.S."/>
            <person name="Carleton-Romer H.A."/>
            <person name="Stroika S."/>
            <person name="Kucerova Z."/>
            <person name="Roache K.F."/>
            <person name="Sabol A.L."/>
            <person name="Besser J."/>
            <person name="Gerner-Smidt P."/>
        </authorList>
    </citation>
    <scope>NUCLEOTIDE SEQUENCE [LARGE SCALE GENOMIC DNA]</scope>
    <source>
        <strain evidence="1 2">20110455</strain>
    </source>
</reference>
<name>A0A7U8A8F9_CAMLA</name>
<dbReference type="InterPro" id="IPR050218">
    <property type="entry name" value="LptD"/>
</dbReference>
<proteinExistence type="inferred from homology"/>
<comment type="caution">
    <text evidence="1">The sequence shown here is derived from an EMBL/GenBank/DDBJ whole genome shotgun (WGS) entry which is preliminary data.</text>
</comment>
<dbReference type="Proteomes" id="UP000405656">
    <property type="component" value="Unassembled WGS sequence"/>
</dbReference>
<dbReference type="GO" id="GO:0043165">
    <property type="term" value="P:Gram-negative-bacterium-type cell outer membrane assembly"/>
    <property type="evidence" value="ECO:0007669"/>
    <property type="project" value="InterPro"/>
</dbReference>
<dbReference type="PANTHER" id="PTHR30189">
    <property type="entry name" value="LPS-ASSEMBLY PROTEIN"/>
    <property type="match status" value="1"/>
</dbReference>
<protein>
    <submittedName>
        <fullName evidence="1">LPS-assembly protein LptD</fullName>
    </submittedName>
</protein>
<dbReference type="RefSeq" id="WP_049751999.1">
    <property type="nucleotide sequence ID" value="NZ_AP028378.1"/>
</dbReference>
<dbReference type="AlphaFoldDB" id="A0A7U8A8F9"/>
<dbReference type="GO" id="GO:0009279">
    <property type="term" value="C:cell outer membrane"/>
    <property type="evidence" value="ECO:0007669"/>
    <property type="project" value="InterPro"/>
</dbReference>
<dbReference type="HAMAP" id="MF_01411">
    <property type="entry name" value="LPS_assembly_LptD"/>
    <property type="match status" value="1"/>
</dbReference>
<sequence length="678" mass="79428">MLRKILLSLACVGSLYASKVDIYALDVVKTNDIIEAKNNVVVVSDLYLITANEAKFNETTKDLELFGDVNILRGQKERTNSTYTKINLKDNTTAFKNLFFSNNDLEVWLQCHQANLNDKFVVTKKSVVSSCNVENPDWEIRFDEGKLNKESNFLHLYNAKLYVKNTPVMYLPYFGFSVDTKRKSGLLIPQVILKQSEGLYYNQPIYYVIDDSVDIQFEPQIRTKRGYGLYSTLRFIDSPYSQGEISGGIFGEKSSYKKEENLKNKEHYGLEIKYSSEALFKSLLSDEFQEGLWIDATYLNDVDYMNLSSSAKTEASLVTSKINYFLSDDDNYYGAYAKYYIDTSKISNKDTMQEYPSFQYHRYLNGFFDNYIQYSLDASFHRYYRHTGIYAKTLDFDLPLIYHTSFLDDFLNFAFTERVYANFVDYSNTDSKNQEHLFRNSHNFSLYTDLSKPYENFYHTLYLGANYFIPGAKSGKITEDFIELKDDPEQFNFSMYQYFYSALGKKKLYHSLKAKYFTKEGSFGGFDNVVEYFYNDYISLRNEAEYSGVDNRFDKVFSEALFDYGEWKVSLNHAYRIYEKEKYNFLGTKAQYDINTNYQIFGGLWFDLNKDPEKWEVGYTYQRKCWNYSLMYRKDISPKLTSGGISAKDQSGVYFMFNFYPLGGVSYDFSLEENERSI</sequence>
<organism evidence="1 2">
    <name type="scientific">Campylobacter lari</name>
    <dbReference type="NCBI Taxonomy" id="201"/>
    <lineage>
        <taxon>Bacteria</taxon>
        <taxon>Pseudomonadati</taxon>
        <taxon>Campylobacterota</taxon>
        <taxon>Epsilonproteobacteria</taxon>
        <taxon>Campylobacterales</taxon>
        <taxon>Campylobacteraceae</taxon>
        <taxon>Campylobacter</taxon>
    </lineage>
</organism>
<dbReference type="InterPro" id="IPR020889">
    <property type="entry name" value="LipoPS_assembly_LptD"/>
</dbReference>
<evidence type="ECO:0000313" key="1">
    <source>
        <dbReference type="EMBL" id="EAK0451653.1"/>
    </source>
</evidence>
<dbReference type="OrthoDB" id="9760225at2"/>
<dbReference type="PANTHER" id="PTHR30189:SF1">
    <property type="entry name" value="LPS-ASSEMBLY PROTEIN LPTD"/>
    <property type="match status" value="1"/>
</dbReference>
<dbReference type="EMBL" id="AACCWZ010000010">
    <property type="protein sequence ID" value="EAK0451653.1"/>
    <property type="molecule type" value="Genomic_DNA"/>
</dbReference>
<dbReference type="GO" id="GO:1990351">
    <property type="term" value="C:transporter complex"/>
    <property type="evidence" value="ECO:0007669"/>
    <property type="project" value="TreeGrafter"/>
</dbReference>
<evidence type="ECO:0000313" key="2">
    <source>
        <dbReference type="Proteomes" id="UP000405656"/>
    </source>
</evidence>